<sequence length="75" mass="8124">MPSKTVTSDTTSTNATYGSTEAASNKQTDTSFHVPAGSCYAAGETKHEKKVRQNEMLIGVGSHFTNFQPQERSQL</sequence>
<name>A0A395N184_9HYPO</name>
<accession>A0A395N184</accession>
<dbReference type="EMBL" id="PXXK01000035">
    <property type="protein sequence ID" value="RFN53888.1"/>
    <property type="molecule type" value="Genomic_DNA"/>
</dbReference>
<feature type="region of interest" description="Disordered" evidence="1">
    <location>
        <begin position="1"/>
        <end position="36"/>
    </location>
</feature>
<dbReference type="Proteomes" id="UP000265631">
    <property type="component" value="Unassembled WGS sequence"/>
</dbReference>
<reference evidence="2 3" key="1">
    <citation type="journal article" date="2018" name="PLoS Pathog.">
        <title>Evolution of structural diversity of trichothecenes, a family of toxins produced by plant pathogenic and entomopathogenic fungi.</title>
        <authorList>
            <person name="Proctor R.H."/>
            <person name="McCormick S.P."/>
            <person name="Kim H.S."/>
            <person name="Cardoza R.E."/>
            <person name="Stanley A.M."/>
            <person name="Lindo L."/>
            <person name="Kelly A."/>
            <person name="Brown D.W."/>
            <person name="Lee T."/>
            <person name="Vaughan M.M."/>
            <person name="Alexander N.J."/>
            <person name="Busman M."/>
            <person name="Gutierrez S."/>
        </authorList>
    </citation>
    <scope>NUCLEOTIDE SEQUENCE [LARGE SCALE GENOMIC DNA]</scope>
    <source>
        <strain evidence="2 3">NRRL 13405</strain>
    </source>
</reference>
<protein>
    <submittedName>
        <fullName evidence="2">Uncharacterized protein</fullName>
    </submittedName>
</protein>
<keyword evidence="3" id="KW-1185">Reference proteome</keyword>
<organism evidence="2 3">
    <name type="scientific">Fusarium flagelliforme</name>
    <dbReference type="NCBI Taxonomy" id="2675880"/>
    <lineage>
        <taxon>Eukaryota</taxon>
        <taxon>Fungi</taxon>
        <taxon>Dikarya</taxon>
        <taxon>Ascomycota</taxon>
        <taxon>Pezizomycotina</taxon>
        <taxon>Sordariomycetes</taxon>
        <taxon>Hypocreomycetidae</taxon>
        <taxon>Hypocreales</taxon>
        <taxon>Nectriaceae</taxon>
        <taxon>Fusarium</taxon>
        <taxon>Fusarium incarnatum-equiseti species complex</taxon>
    </lineage>
</organism>
<feature type="compositionally biased region" description="Low complexity" evidence="1">
    <location>
        <begin position="1"/>
        <end position="16"/>
    </location>
</feature>
<feature type="compositionally biased region" description="Polar residues" evidence="1">
    <location>
        <begin position="17"/>
        <end position="31"/>
    </location>
</feature>
<evidence type="ECO:0000313" key="3">
    <source>
        <dbReference type="Proteomes" id="UP000265631"/>
    </source>
</evidence>
<proteinExistence type="predicted"/>
<evidence type="ECO:0000313" key="2">
    <source>
        <dbReference type="EMBL" id="RFN53888.1"/>
    </source>
</evidence>
<evidence type="ECO:0000256" key="1">
    <source>
        <dbReference type="SAM" id="MobiDB-lite"/>
    </source>
</evidence>
<dbReference type="OrthoDB" id="10378499at2759"/>
<comment type="caution">
    <text evidence="2">The sequence shown here is derived from an EMBL/GenBank/DDBJ whole genome shotgun (WGS) entry which is preliminary data.</text>
</comment>
<gene>
    <name evidence="2" type="ORF">FIE12Z_1802</name>
</gene>
<dbReference type="AlphaFoldDB" id="A0A395N184"/>